<keyword evidence="7" id="KW-1185">Reference proteome</keyword>
<dbReference type="PANTHER" id="PTHR47840:SF1">
    <property type="entry name" value="ZN(II)2CYS6 TRANSCRIPTION FACTOR (EUROFUNG)"/>
    <property type="match status" value="1"/>
</dbReference>
<sequence>MPADSSSSTAAPYTKAGRGMRKGTKSCLECRKRKVKCVFSDNDYNVCVTCKARGSKCSEQRKLTDAKSSAAAQKVTLEERVAQLEALIRAAGPHPGDGLASPESSPGNPLHEEQPTPNPNHSSLQTLGSPESYNGSEESRATAHHATDPVVAVFDNAIWRQNSDGPVHSIRTNTSAGTPIIDNNLMSKCARTCAALLKDFPPPRVLADILNATSAWWKSWRTGGSWLSEMKMKHNINTLQDFMSWSLYSGDPPITGLGILALAISIQQLDPQYHQHILQQLAYLPGELFQEYYDRVERLIINDIDFSTSRAGIEVITMAGKIFMNLGLIKRTWVFLHKAISHAQLLGLHRPVRASPKETDAEMESRLSTWFNLCERDTYTSLLLGLPYAADGRTILPQFQGEKGTLKFFQYRLVRLAVQIIDRNQMGMGCSIAMTQDIQVQAEISTSELDPEFWDAPTALHQGRISRPEYMERLAAQFFYFQMTVLLHQPLMIESIEDHRLEGNREHCLQACRNVLRIYHLMRSDSGKAFSMVKLIDYQAFICSAMLLLGLLGYGNPSSVSQTMHQDRDWDTVQSTLDVLRQAAATTNNSIATQAVQGLETLSALVRAGKTGMCAMTPEQCQNPYAKIVVPGSGTITILPGTFLKKSIRQPSQEPPTIHPPPIFHLSHGLFQSFPNGPPGGVPAMNPASGIPASEELANQINIAATDFEIPYMDFDWTNMIDMNTEDDWAWLANLSGNGSGLMV</sequence>
<evidence type="ECO:0000256" key="4">
    <source>
        <dbReference type="SAM" id="MobiDB-lite"/>
    </source>
</evidence>
<dbReference type="InterPro" id="IPR036864">
    <property type="entry name" value="Zn2-C6_fun-type_DNA-bd_sf"/>
</dbReference>
<evidence type="ECO:0000256" key="3">
    <source>
        <dbReference type="ARBA" id="ARBA00023242"/>
    </source>
</evidence>
<feature type="compositionally biased region" description="Polar residues" evidence="4">
    <location>
        <begin position="119"/>
        <end position="136"/>
    </location>
</feature>
<dbReference type="CDD" id="cd00067">
    <property type="entry name" value="GAL4"/>
    <property type="match status" value="1"/>
</dbReference>
<evidence type="ECO:0000256" key="2">
    <source>
        <dbReference type="ARBA" id="ARBA00023163"/>
    </source>
</evidence>
<dbReference type="SMART" id="SM00066">
    <property type="entry name" value="GAL4"/>
    <property type="match status" value="1"/>
</dbReference>
<organism evidence="6 7">
    <name type="scientific">Coleophoma crateriformis</name>
    <dbReference type="NCBI Taxonomy" id="565419"/>
    <lineage>
        <taxon>Eukaryota</taxon>
        <taxon>Fungi</taxon>
        <taxon>Dikarya</taxon>
        <taxon>Ascomycota</taxon>
        <taxon>Pezizomycotina</taxon>
        <taxon>Leotiomycetes</taxon>
        <taxon>Helotiales</taxon>
        <taxon>Dermateaceae</taxon>
        <taxon>Coleophoma</taxon>
    </lineage>
</organism>
<dbReference type="PANTHER" id="PTHR47840">
    <property type="entry name" value="ZN(II)2CYS6 TRANSCRIPTION FACTOR (EUROFUNG)-RELATED"/>
    <property type="match status" value="1"/>
</dbReference>
<dbReference type="EMBL" id="PDLN01000010">
    <property type="protein sequence ID" value="RDW74144.1"/>
    <property type="molecule type" value="Genomic_DNA"/>
</dbReference>
<feature type="domain" description="Zn(2)-C6 fungal-type" evidence="5">
    <location>
        <begin position="26"/>
        <end position="59"/>
    </location>
</feature>
<evidence type="ECO:0000313" key="6">
    <source>
        <dbReference type="EMBL" id="RDW74144.1"/>
    </source>
</evidence>
<feature type="region of interest" description="Disordered" evidence="4">
    <location>
        <begin position="91"/>
        <end position="145"/>
    </location>
</feature>
<dbReference type="OrthoDB" id="6509908at2759"/>
<comment type="caution">
    <text evidence="6">The sequence shown here is derived from an EMBL/GenBank/DDBJ whole genome shotgun (WGS) entry which is preliminary data.</text>
</comment>
<evidence type="ECO:0000259" key="5">
    <source>
        <dbReference type="PROSITE" id="PS50048"/>
    </source>
</evidence>
<evidence type="ECO:0000313" key="7">
    <source>
        <dbReference type="Proteomes" id="UP000256328"/>
    </source>
</evidence>
<keyword evidence="2" id="KW-0804">Transcription</keyword>
<dbReference type="AlphaFoldDB" id="A0A3D8RJR8"/>
<dbReference type="PROSITE" id="PS00463">
    <property type="entry name" value="ZN2_CY6_FUNGAL_1"/>
    <property type="match status" value="1"/>
</dbReference>
<feature type="region of interest" description="Disordered" evidence="4">
    <location>
        <begin position="1"/>
        <end position="26"/>
    </location>
</feature>
<dbReference type="Gene3D" id="4.10.240.10">
    <property type="entry name" value="Zn(2)-C6 fungal-type DNA-binding domain"/>
    <property type="match status" value="1"/>
</dbReference>
<protein>
    <recommendedName>
        <fullName evidence="5">Zn(2)-C6 fungal-type domain-containing protein</fullName>
    </recommendedName>
</protein>
<proteinExistence type="predicted"/>
<feature type="compositionally biased region" description="Polar residues" evidence="4">
    <location>
        <begin position="1"/>
        <end position="11"/>
    </location>
</feature>
<dbReference type="SUPFAM" id="SSF57701">
    <property type="entry name" value="Zn2/Cys6 DNA-binding domain"/>
    <property type="match status" value="1"/>
</dbReference>
<dbReference type="PROSITE" id="PS50048">
    <property type="entry name" value="ZN2_CY6_FUNGAL_2"/>
    <property type="match status" value="1"/>
</dbReference>
<dbReference type="InterPro" id="IPR001138">
    <property type="entry name" value="Zn2Cys6_DnaBD"/>
</dbReference>
<name>A0A3D8RJR8_9HELO</name>
<evidence type="ECO:0000256" key="1">
    <source>
        <dbReference type="ARBA" id="ARBA00023015"/>
    </source>
</evidence>
<keyword evidence="1" id="KW-0805">Transcription regulation</keyword>
<dbReference type="Proteomes" id="UP000256328">
    <property type="component" value="Unassembled WGS sequence"/>
</dbReference>
<reference evidence="6 7" key="1">
    <citation type="journal article" date="2018" name="IMA Fungus">
        <title>IMA Genome-F 9: Draft genome sequence of Annulohypoxylon stygium, Aspergillus mulundensis, Berkeleyomyces basicola (syn. Thielaviopsis basicola), Ceratocystis smalleyi, two Cercospora beticola strains, Coleophoma cylindrospora, Fusarium fracticaudum, Phialophora cf. hyalina, and Morchella septimelata.</title>
        <authorList>
            <person name="Wingfield B.D."/>
            <person name="Bills G.F."/>
            <person name="Dong Y."/>
            <person name="Huang W."/>
            <person name="Nel W.J."/>
            <person name="Swalarsk-Parry B.S."/>
            <person name="Vaghefi N."/>
            <person name="Wilken P.M."/>
            <person name="An Z."/>
            <person name="de Beer Z.W."/>
            <person name="De Vos L."/>
            <person name="Chen L."/>
            <person name="Duong T.A."/>
            <person name="Gao Y."/>
            <person name="Hammerbacher A."/>
            <person name="Kikkert J.R."/>
            <person name="Li Y."/>
            <person name="Li H."/>
            <person name="Li K."/>
            <person name="Li Q."/>
            <person name="Liu X."/>
            <person name="Ma X."/>
            <person name="Naidoo K."/>
            <person name="Pethybridge S.J."/>
            <person name="Sun J."/>
            <person name="Steenkamp E.T."/>
            <person name="van der Nest M.A."/>
            <person name="van Wyk S."/>
            <person name="Wingfield M.J."/>
            <person name="Xiong C."/>
            <person name="Yue Q."/>
            <person name="Zhang X."/>
        </authorList>
    </citation>
    <scope>NUCLEOTIDE SEQUENCE [LARGE SCALE GENOMIC DNA]</scope>
    <source>
        <strain evidence="6 7">BP5796</strain>
    </source>
</reference>
<gene>
    <name evidence="6" type="ORF">BP5796_07586</name>
</gene>
<dbReference type="GO" id="GO:0000981">
    <property type="term" value="F:DNA-binding transcription factor activity, RNA polymerase II-specific"/>
    <property type="evidence" value="ECO:0007669"/>
    <property type="project" value="InterPro"/>
</dbReference>
<dbReference type="GO" id="GO:0008270">
    <property type="term" value="F:zinc ion binding"/>
    <property type="evidence" value="ECO:0007669"/>
    <property type="project" value="InterPro"/>
</dbReference>
<accession>A0A3D8RJR8</accession>
<dbReference type="CDD" id="cd12148">
    <property type="entry name" value="fungal_TF_MHR"/>
    <property type="match status" value="1"/>
</dbReference>
<keyword evidence="3" id="KW-0539">Nucleus</keyword>